<keyword evidence="3" id="KW-0670">Pyruvate</keyword>
<dbReference type="Proteomes" id="UP000057158">
    <property type="component" value="Chromosome"/>
</dbReference>
<gene>
    <name evidence="3" type="primary">iorB</name>
    <name evidence="3" type="ORF">DSOUD_1895</name>
</gene>
<feature type="domain" description="Pyruvate/ketoisovalerate oxidoreductase catalytic" evidence="2">
    <location>
        <begin position="14"/>
        <end position="190"/>
    </location>
</feature>
<name>A0A0M4CX16_9BACT</name>
<dbReference type="RefSeq" id="WP_053550744.1">
    <property type="nucleotide sequence ID" value="NZ_CP010802.1"/>
</dbReference>
<evidence type="ECO:0000259" key="2">
    <source>
        <dbReference type="Pfam" id="PF01558"/>
    </source>
</evidence>
<dbReference type="Gene3D" id="3.40.920.10">
    <property type="entry name" value="Pyruvate-ferredoxin oxidoreductase, PFOR, domain III"/>
    <property type="match status" value="1"/>
</dbReference>
<dbReference type="GO" id="GO:0016903">
    <property type="term" value="F:oxidoreductase activity, acting on the aldehyde or oxo group of donors"/>
    <property type="evidence" value="ECO:0007669"/>
    <property type="project" value="InterPro"/>
</dbReference>
<dbReference type="InterPro" id="IPR019752">
    <property type="entry name" value="Pyrv/ketoisovalerate_OxRed_cat"/>
</dbReference>
<dbReference type="InterPro" id="IPR002869">
    <property type="entry name" value="Pyrv_flavodox_OxRed_cen"/>
</dbReference>
<reference evidence="3 4" key="1">
    <citation type="submission" date="2015-07" db="EMBL/GenBank/DDBJ databases">
        <title>Isolation and Genomic Characterization of a Novel Halophilic Metal-Reducing Deltaproteobacterium from the Deep Subsurface.</title>
        <authorList>
            <person name="Badalamenti J.P."/>
            <person name="Summers Z.M."/>
            <person name="Gralnick J.A."/>
            <person name="Bond D.R."/>
        </authorList>
    </citation>
    <scope>NUCLEOTIDE SEQUENCE [LARGE SCALE GENOMIC DNA]</scope>
    <source>
        <strain evidence="3 4">WTL</strain>
    </source>
</reference>
<evidence type="ECO:0000256" key="1">
    <source>
        <dbReference type="ARBA" id="ARBA00023002"/>
    </source>
</evidence>
<dbReference type="NCBIfam" id="NF005325">
    <property type="entry name" value="PRK06853.1-5"/>
    <property type="match status" value="1"/>
</dbReference>
<sequence length="192" mass="20598">MANKVTNILLVGVGGQGTLLASEILSEVLMLSGSDVKKAEVHGMAQRGGSVVSHVRYGAKVYSAIIPEGEADILFGFELLETYRYLPLLRKGGKVVVNDLKVLPPSVALGQETYPADIPKKIAASFPDTRLVNGLDLALKSGNARTVNTVLLGALANTMDIDDKLWHEAISRMVPPRFVAENIKAFDLGRNS</sequence>
<dbReference type="AlphaFoldDB" id="A0A0M4CX16"/>
<dbReference type="Pfam" id="PF01558">
    <property type="entry name" value="POR"/>
    <property type="match status" value="1"/>
</dbReference>
<dbReference type="InterPro" id="IPR052198">
    <property type="entry name" value="IorB_Oxidoreductase"/>
</dbReference>
<dbReference type="PATRIC" id="fig|1603606.3.peg.2055"/>
<organism evidence="3 4">
    <name type="scientific">Desulfuromonas soudanensis</name>
    <dbReference type="NCBI Taxonomy" id="1603606"/>
    <lineage>
        <taxon>Bacteria</taxon>
        <taxon>Pseudomonadati</taxon>
        <taxon>Thermodesulfobacteriota</taxon>
        <taxon>Desulfuromonadia</taxon>
        <taxon>Desulfuromonadales</taxon>
        <taxon>Desulfuromonadaceae</taxon>
        <taxon>Desulfuromonas</taxon>
    </lineage>
</organism>
<keyword evidence="4" id="KW-1185">Reference proteome</keyword>
<dbReference type="EMBL" id="CP010802">
    <property type="protein sequence ID" value="ALC16666.1"/>
    <property type="molecule type" value="Genomic_DNA"/>
</dbReference>
<dbReference type="NCBIfam" id="NF005322">
    <property type="entry name" value="PRK06853.1-2"/>
    <property type="match status" value="1"/>
</dbReference>
<dbReference type="PANTHER" id="PTHR43854:SF1">
    <property type="entry name" value="INDOLEPYRUVATE OXIDOREDUCTASE SUBUNIT IORB"/>
    <property type="match status" value="1"/>
</dbReference>
<keyword evidence="1" id="KW-0560">Oxidoreductase</keyword>
<dbReference type="PANTHER" id="PTHR43854">
    <property type="entry name" value="INDOLEPYRUVATE OXIDOREDUCTASE SUBUNIT IORB"/>
    <property type="match status" value="1"/>
</dbReference>
<dbReference type="SUPFAM" id="SSF53323">
    <property type="entry name" value="Pyruvate-ferredoxin oxidoreductase, PFOR, domain III"/>
    <property type="match status" value="1"/>
</dbReference>
<dbReference type="OrthoDB" id="9800445at2"/>
<protein>
    <submittedName>
        <fullName evidence="3">Indolepyruvate:ferredoxin oxidoreductase, gamma subunit</fullName>
    </submittedName>
</protein>
<evidence type="ECO:0000313" key="4">
    <source>
        <dbReference type="Proteomes" id="UP000057158"/>
    </source>
</evidence>
<accession>A0A0M4CX16</accession>
<evidence type="ECO:0000313" key="3">
    <source>
        <dbReference type="EMBL" id="ALC16666.1"/>
    </source>
</evidence>
<dbReference type="KEGG" id="des:DSOUD_1895"/>
<proteinExistence type="predicted"/>
<dbReference type="STRING" id="1603606.DSOUD_1895"/>